<dbReference type="PANTHER" id="PTHR30419">
    <property type="entry name" value="HTH-TYPE TRANSCRIPTIONAL REGULATOR YBHD"/>
    <property type="match status" value="1"/>
</dbReference>
<keyword evidence="8" id="KW-1185">Reference proteome</keyword>
<dbReference type="Proteomes" id="UP000254764">
    <property type="component" value="Unassembled WGS sequence"/>
</dbReference>
<dbReference type="EMBL" id="UEYP01000014">
    <property type="protein sequence ID" value="SSC64814.1"/>
    <property type="molecule type" value="Genomic_DNA"/>
</dbReference>
<dbReference type="PRINTS" id="PR00039">
    <property type="entry name" value="HTHLYSR"/>
</dbReference>
<dbReference type="InterPro" id="IPR005119">
    <property type="entry name" value="LysR_subst-bd"/>
</dbReference>
<gene>
    <name evidence="7" type="ORF">RHIZ70_522</name>
</gene>
<comment type="similarity">
    <text evidence="1">Belongs to the LysR transcriptional regulatory family.</text>
</comment>
<evidence type="ECO:0000256" key="4">
    <source>
        <dbReference type="ARBA" id="ARBA00023163"/>
    </source>
</evidence>
<dbReference type="GO" id="GO:0003700">
    <property type="term" value="F:DNA-binding transcription factor activity"/>
    <property type="evidence" value="ECO:0007669"/>
    <property type="project" value="InterPro"/>
</dbReference>
<dbReference type="FunFam" id="1.10.10.10:FF:000001">
    <property type="entry name" value="LysR family transcriptional regulator"/>
    <property type="match status" value="1"/>
</dbReference>
<protein>
    <recommendedName>
        <fullName evidence="6">HTH lysR-type domain-containing protein</fullName>
    </recommendedName>
</protein>
<dbReference type="InterPro" id="IPR036390">
    <property type="entry name" value="WH_DNA-bd_sf"/>
</dbReference>
<name>A0A376AAK5_9HYPH</name>
<keyword evidence="3" id="KW-0238">DNA-binding</keyword>
<dbReference type="InterPro" id="IPR050950">
    <property type="entry name" value="HTH-type_LysR_regulators"/>
</dbReference>
<keyword evidence="2" id="KW-0805">Transcription regulation</keyword>
<dbReference type="GO" id="GO:0005829">
    <property type="term" value="C:cytosol"/>
    <property type="evidence" value="ECO:0007669"/>
    <property type="project" value="TreeGrafter"/>
</dbReference>
<proteinExistence type="inferred from homology"/>
<feature type="compositionally biased region" description="Basic and acidic residues" evidence="5">
    <location>
        <begin position="298"/>
        <end position="314"/>
    </location>
</feature>
<evidence type="ECO:0000313" key="8">
    <source>
        <dbReference type="Proteomes" id="UP000254764"/>
    </source>
</evidence>
<evidence type="ECO:0000256" key="1">
    <source>
        <dbReference type="ARBA" id="ARBA00009437"/>
    </source>
</evidence>
<evidence type="ECO:0000313" key="7">
    <source>
        <dbReference type="EMBL" id="SSC64814.1"/>
    </source>
</evidence>
<evidence type="ECO:0000256" key="2">
    <source>
        <dbReference type="ARBA" id="ARBA00023015"/>
    </source>
</evidence>
<evidence type="ECO:0000256" key="3">
    <source>
        <dbReference type="ARBA" id="ARBA00023125"/>
    </source>
</evidence>
<dbReference type="Gene3D" id="1.10.10.10">
    <property type="entry name" value="Winged helix-like DNA-binding domain superfamily/Winged helix DNA-binding domain"/>
    <property type="match status" value="1"/>
</dbReference>
<dbReference type="PROSITE" id="PS50931">
    <property type="entry name" value="HTH_LYSR"/>
    <property type="match status" value="1"/>
</dbReference>
<dbReference type="Gene3D" id="3.40.190.10">
    <property type="entry name" value="Periplasmic binding protein-like II"/>
    <property type="match status" value="2"/>
</dbReference>
<feature type="region of interest" description="Disordered" evidence="5">
    <location>
        <begin position="298"/>
        <end position="320"/>
    </location>
</feature>
<dbReference type="AlphaFoldDB" id="A0A376AAK5"/>
<dbReference type="SUPFAM" id="SSF46785">
    <property type="entry name" value="Winged helix' DNA-binding domain"/>
    <property type="match status" value="1"/>
</dbReference>
<evidence type="ECO:0000259" key="6">
    <source>
        <dbReference type="PROSITE" id="PS50931"/>
    </source>
</evidence>
<dbReference type="CDD" id="cd08440">
    <property type="entry name" value="PBP2_LTTR_like_4"/>
    <property type="match status" value="1"/>
</dbReference>
<dbReference type="SUPFAM" id="SSF53850">
    <property type="entry name" value="Periplasmic binding protein-like II"/>
    <property type="match status" value="1"/>
</dbReference>
<reference evidence="8" key="1">
    <citation type="submission" date="2018-07" db="EMBL/GenBank/DDBJ databases">
        <authorList>
            <person name="Peiro R."/>
            <person name="Begona"/>
            <person name="Cbmso G."/>
            <person name="Lopez M."/>
            <person name="Gonzalez S."/>
        </authorList>
    </citation>
    <scope>NUCLEOTIDE SEQUENCE [LARGE SCALE GENOMIC DNA]</scope>
</reference>
<dbReference type="Pfam" id="PF03466">
    <property type="entry name" value="LysR_substrate"/>
    <property type="match status" value="1"/>
</dbReference>
<evidence type="ECO:0000256" key="5">
    <source>
        <dbReference type="SAM" id="MobiDB-lite"/>
    </source>
</evidence>
<dbReference type="GO" id="GO:0003677">
    <property type="term" value="F:DNA binding"/>
    <property type="evidence" value="ECO:0007669"/>
    <property type="project" value="UniProtKB-KW"/>
</dbReference>
<accession>A0A376AAK5</accession>
<dbReference type="Pfam" id="PF00126">
    <property type="entry name" value="HTH_1"/>
    <property type="match status" value="1"/>
</dbReference>
<organism evidence="7 8">
    <name type="scientific">Ciceribacter selenitireducens ATCC BAA-1503</name>
    <dbReference type="NCBI Taxonomy" id="1336235"/>
    <lineage>
        <taxon>Bacteria</taxon>
        <taxon>Pseudomonadati</taxon>
        <taxon>Pseudomonadota</taxon>
        <taxon>Alphaproteobacteria</taxon>
        <taxon>Hyphomicrobiales</taxon>
        <taxon>Rhizobiaceae</taxon>
        <taxon>Ciceribacter</taxon>
    </lineage>
</organism>
<dbReference type="PANTHER" id="PTHR30419:SF8">
    <property type="entry name" value="NITROGEN ASSIMILATION TRANSCRIPTIONAL ACTIVATOR-RELATED"/>
    <property type="match status" value="1"/>
</dbReference>
<keyword evidence="4" id="KW-0804">Transcription</keyword>
<dbReference type="RefSeq" id="WP_115671980.1">
    <property type="nucleotide sequence ID" value="NZ_UEYP01000014.1"/>
</dbReference>
<sequence length="320" mass="35414">MRVDFLGLEAFLCIAERGSFHRAAAHLNLSQTALSHRMKKLEDDLGLKLLARTTRQVTLTPTGVELLPKARRMMDEITSSFEQLRLRGKERQEHISIACLPTIASIYLPRILGGFLEDYRDVRVRILDHSASEIIDHVRNGEVEFGISIVSSMAMDLEITPLFKESFVLACPKSHPLAKGDAATWQDLEGEPLIRIGTLTGNRILIDDALGSRRESLLWRYEVRHIATAINMVQAGLGLTVLPEFALGASRASDIVAVPIRNPSVVRTIGIIMRKGIPLSPPAEALCALVMREFRQEKPVRSSRKPADADHLDSETGSAA</sequence>
<dbReference type="InterPro" id="IPR036388">
    <property type="entry name" value="WH-like_DNA-bd_sf"/>
</dbReference>
<dbReference type="OrthoDB" id="8437302at2"/>
<dbReference type="InterPro" id="IPR000847">
    <property type="entry name" value="LysR_HTH_N"/>
</dbReference>
<feature type="domain" description="HTH lysR-type" evidence="6">
    <location>
        <begin position="3"/>
        <end position="60"/>
    </location>
</feature>